<keyword evidence="4" id="KW-1185">Reference proteome</keyword>
<keyword evidence="1" id="KW-0808">Transferase</keyword>
<evidence type="ECO:0000259" key="2">
    <source>
        <dbReference type="Pfam" id="PF13581"/>
    </source>
</evidence>
<dbReference type="EMBL" id="CP032698">
    <property type="protein sequence ID" value="AYG81397.1"/>
    <property type="molecule type" value="Genomic_DNA"/>
</dbReference>
<dbReference type="KEGG" id="shun:DWB77_03543"/>
<dbReference type="InterPro" id="IPR050267">
    <property type="entry name" value="Anti-sigma-factor_SerPK"/>
</dbReference>
<reference evidence="3 4" key="1">
    <citation type="submission" date="2018-10" db="EMBL/GenBank/DDBJ databases">
        <title>Relationship between Morphology and Antimicrobial Activity in Streptomyces.</title>
        <authorList>
            <person name="Kang H.J."/>
            <person name="Kim S.B."/>
        </authorList>
    </citation>
    <scope>NUCLEOTIDE SEQUENCE [LARGE SCALE GENOMIC DNA]</scope>
    <source>
        <strain evidence="3 4">BH38</strain>
    </source>
</reference>
<dbReference type="RefSeq" id="WP_120722165.1">
    <property type="nucleotide sequence ID" value="NZ_CP032698.1"/>
</dbReference>
<dbReference type="OrthoDB" id="3473697at2"/>
<dbReference type="CDD" id="cd16936">
    <property type="entry name" value="HATPase_RsbW-like"/>
    <property type="match status" value="1"/>
</dbReference>
<dbReference type="GO" id="GO:0004674">
    <property type="term" value="F:protein serine/threonine kinase activity"/>
    <property type="evidence" value="ECO:0007669"/>
    <property type="project" value="UniProtKB-KW"/>
</dbReference>
<proteinExistence type="predicted"/>
<dbReference type="Proteomes" id="UP000271554">
    <property type="component" value="Chromosome"/>
</dbReference>
<dbReference type="InterPro" id="IPR003594">
    <property type="entry name" value="HATPase_dom"/>
</dbReference>
<evidence type="ECO:0000256" key="1">
    <source>
        <dbReference type="ARBA" id="ARBA00022527"/>
    </source>
</evidence>
<evidence type="ECO:0000313" key="3">
    <source>
        <dbReference type="EMBL" id="AYG81397.1"/>
    </source>
</evidence>
<dbReference type="PANTHER" id="PTHR35526">
    <property type="entry name" value="ANTI-SIGMA-F FACTOR RSBW-RELATED"/>
    <property type="match status" value="1"/>
</dbReference>
<protein>
    <recommendedName>
        <fullName evidence="2">Histidine kinase/HSP90-like ATPase domain-containing protein</fullName>
    </recommendedName>
</protein>
<feature type="domain" description="Histidine kinase/HSP90-like ATPase" evidence="2">
    <location>
        <begin position="25"/>
        <end position="130"/>
    </location>
</feature>
<gene>
    <name evidence="3" type="ORF">DWB77_03543</name>
</gene>
<keyword evidence="1" id="KW-0723">Serine/threonine-protein kinase</keyword>
<dbReference type="InterPro" id="IPR036890">
    <property type="entry name" value="HATPase_C_sf"/>
</dbReference>
<sequence>MHLDMEPRAEQLPATVCAFRKRFASTRRAAGLARRLAQGQLAAWGIAPESEASRTAALLVAELAANAVLHAYVSGRGFEVGVALREDGVLRIEVTDTRADKALPVVASAPAADCESGRGLLLVQAFADHWGTVEGPTPLKTVWAQLALPEGEFIRVLRP</sequence>
<name>A0A387HM60_9ACTN</name>
<dbReference type="PANTHER" id="PTHR35526:SF3">
    <property type="entry name" value="ANTI-SIGMA-F FACTOR RSBW"/>
    <property type="match status" value="1"/>
</dbReference>
<organism evidence="3 4">
    <name type="scientific">Streptomyces hundungensis</name>
    <dbReference type="NCBI Taxonomy" id="1077946"/>
    <lineage>
        <taxon>Bacteria</taxon>
        <taxon>Bacillati</taxon>
        <taxon>Actinomycetota</taxon>
        <taxon>Actinomycetes</taxon>
        <taxon>Kitasatosporales</taxon>
        <taxon>Streptomycetaceae</taxon>
        <taxon>Streptomyces</taxon>
    </lineage>
</organism>
<accession>A0A387HM60</accession>
<dbReference type="Pfam" id="PF13581">
    <property type="entry name" value="HATPase_c_2"/>
    <property type="match status" value="1"/>
</dbReference>
<dbReference type="Gene3D" id="3.30.565.10">
    <property type="entry name" value="Histidine kinase-like ATPase, C-terminal domain"/>
    <property type="match status" value="1"/>
</dbReference>
<keyword evidence="1" id="KW-0418">Kinase</keyword>
<dbReference type="AlphaFoldDB" id="A0A387HM60"/>
<evidence type="ECO:0000313" key="4">
    <source>
        <dbReference type="Proteomes" id="UP000271554"/>
    </source>
</evidence>